<dbReference type="AlphaFoldDB" id="A0A3N0J1I1"/>
<evidence type="ECO:0000313" key="2">
    <source>
        <dbReference type="EMBL" id="RDB69100.1"/>
    </source>
</evidence>
<gene>
    <name evidence="2" type="ORF">C1876_07635</name>
    <name evidence="3" type="ORF">DMP09_01345</name>
</gene>
<protein>
    <submittedName>
        <fullName evidence="3">Transcriptional regulator</fullName>
    </submittedName>
</protein>
<proteinExistence type="predicted"/>
<evidence type="ECO:0000313" key="3">
    <source>
        <dbReference type="EMBL" id="RNM43121.1"/>
    </source>
</evidence>
<organism evidence="3 5">
    <name type="scientific">Eggerthella sinensis</name>
    <dbReference type="NCBI Taxonomy" id="242230"/>
    <lineage>
        <taxon>Bacteria</taxon>
        <taxon>Bacillati</taxon>
        <taxon>Actinomycetota</taxon>
        <taxon>Coriobacteriia</taxon>
        <taxon>Eggerthellales</taxon>
        <taxon>Eggerthellaceae</taxon>
        <taxon>Eggerthella</taxon>
    </lineage>
</organism>
<dbReference type="Gene3D" id="1.10.150.20">
    <property type="entry name" value="5' to 3' exonuclease, C-terminal subdomain"/>
    <property type="match status" value="1"/>
</dbReference>
<evidence type="ECO:0000313" key="4">
    <source>
        <dbReference type="Proteomes" id="UP000253817"/>
    </source>
</evidence>
<reference evidence="5" key="2">
    <citation type="submission" date="2018-05" db="EMBL/GenBank/DDBJ databases">
        <title>Genome Sequencing of selected type strains of the family Eggerthellaceae.</title>
        <authorList>
            <person name="Danylec N."/>
            <person name="Stoll D.A."/>
            <person name="Doetsch A."/>
            <person name="Huch M."/>
        </authorList>
    </citation>
    <scope>NUCLEOTIDE SEQUENCE [LARGE SCALE GENOMIC DNA]</scope>
    <source>
        <strain evidence="5">DSM 16107</strain>
    </source>
</reference>
<sequence length="90" mass="9665">MAKLTDLPNIGPHAEQQLAEVGVATPDDLLTMGAEQAWLKVQTIDPGVCLHMLYALEGAVQGIPKAHLDPARKQELKEFMNAHQPAAAAE</sequence>
<evidence type="ECO:0000313" key="5">
    <source>
        <dbReference type="Proteomes" id="UP000270112"/>
    </source>
</evidence>
<name>A0A3N0J1I1_9ACTN</name>
<comment type="caution">
    <text evidence="3">The sequence shown here is derived from an EMBL/GenBank/DDBJ whole genome shotgun (WGS) entry which is preliminary data.</text>
</comment>
<dbReference type="InterPro" id="IPR007077">
    <property type="entry name" value="TfoX_C"/>
</dbReference>
<dbReference type="RefSeq" id="WP_114546125.1">
    <property type="nucleotide sequence ID" value="NZ_PPTT01000011.1"/>
</dbReference>
<keyword evidence="4" id="KW-1185">Reference proteome</keyword>
<dbReference type="EMBL" id="QICC01000003">
    <property type="protein sequence ID" value="RNM43121.1"/>
    <property type="molecule type" value="Genomic_DNA"/>
</dbReference>
<dbReference type="InterPro" id="IPR047525">
    <property type="entry name" value="TfoX-like"/>
</dbReference>
<dbReference type="Proteomes" id="UP000253817">
    <property type="component" value="Unassembled WGS sequence"/>
</dbReference>
<dbReference type="OrthoDB" id="4225809at2"/>
<evidence type="ECO:0000259" key="1">
    <source>
        <dbReference type="Pfam" id="PF04994"/>
    </source>
</evidence>
<dbReference type="EMBL" id="PPTT01000011">
    <property type="protein sequence ID" value="RDB69100.1"/>
    <property type="molecule type" value="Genomic_DNA"/>
</dbReference>
<dbReference type="PANTHER" id="PTHR36121">
    <property type="entry name" value="PROTEIN SXY"/>
    <property type="match status" value="1"/>
</dbReference>
<dbReference type="PANTHER" id="PTHR36121:SF1">
    <property type="entry name" value="PROTEIN SXY"/>
    <property type="match status" value="1"/>
</dbReference>
<dbReference type="Proteomes" id="UP000270112">
    <property type="component" value="Unassembled WGS sequence"/>
</dbReference>
<accession>A0A3N0J1I1</accession>
<dbReference type="Pfam" id="PF04994">
    <property type="entry name" value="TfoX_C"/>
    <property type="match status" value="1"/>
</dbReference>
<feature type="domain" description="TfoX C-terminal" evidence="1">
    <location>
        <begin position="2"/>
        <end position="79"/>
    </location>
</feature>
<reference evidence="3" key="3">
    <citation type="journal article" date="2019" name="Microbiol. Resour. Announc.">
        <title>Draft Genome Sequences of Type Strains of Gordonibacter faecihominis, Paraeggerthella hongkongensis, Parvibacter caecicola,Slackia equolifaciens, Slackia faecicanis, and Slackia isoflavoniconvertens.</title>
        <authorList>
            <person name="Danylec N."/>
            <person name="Stoll D.A."/>
            <person name="Dotsch A."/>
            <person name="Huch M."/>
        </authorList>
    </citation>
    <scope>NUCLEOTIDE SEQUENCE</scope>
    <source>
        <strain evidence="3">DSM 16107</strain>
    </source>
</reference>
<reference evidence="2 4" key="1">
    <citation type="journal article" date="2018" name="Elife">
        <title>Discovery and characterization of a prevalent human gut bacterial enzyme sufficient for the inactivation of a family of plant toxins.</title>
        <authorList>
            <person name="Koppel N."/>
            <person name="Bisanz J.E."/>
            <person name="Pandelia M.E."/>
            <person name="Turnbaugh P.J."/>
            <person name="Balskus E.P."/>
        </authorList>
    </citation>
    <scope>NUCLEOTIDE SEQUENCE [LARGE SCALE GENOMIC DNA]</scope>
    <source>
        <strain evidence="2 4">DSM 16107</strain>
    </source>
</reference>